<name>A0A3P6B8A5_BRAOL</name>
<evidence type="ECO:0000313" key="1">
    <source>
        <dbReference type="EMBL" id="VDC98545.1"/>
    </source>
</evidence>
<dbReference type="EMBL" id="LR031872">
    <property type="protein sequence ID" value="VDC98545.1"/>
    <property type="molecule type" value="Genomic_DNA"/>
</dbReference>
<reference evidence="1" key="1">
    <citation type="submission" date="2018-11" db="EMBL/GenBank/DDBJ databases">
        <authorList>
            <consortium name="Genoscope - CEA"/>
            <person name="William W."/>
        </authorList>
    </citation>
    <scope>NUCLEOTIDE SEQUENCE</scope>
</reference>
<dbReference type="AlphaFoldDB" id="A0A3P6B8A5"/>
<sequence>MIWNPLLSVVVYLKTPQILVCGIFDPSSGESVTVGFVYAYNEHIARRNTRFTFFPFFTTHPDYAHLLENAWNSPIIPSSPMISLYQRLRAAKSFC</sequence>
<accession>A0A3P6B8A5</accession>
<gene>
    <name evidence="1" type="ORF">BOLC3T20090H</name>
</gene>
<proteinExistence type="predicted"/>
<organism evidence="1">
    <name type="scientific">Brassica oleracea</name>
    <name type="common">Wild cabbage</name>
    <dbReference type="NCBI Taxonomy" id="3712"/>
    <lineage>
        <taxon>Eukaryota</taxon>
        <taxon>Viridiplantae</taxon>
        <taxon>Streptophyta</taxon>
        <taxon>Embryophyta</taxon>
        <taxon>Tracheophyta</taxon>
        <taxon>Spermatophyta</taxon>
        <taxon>Magnoliopsida</taxon>
        <taxon>eudicotyledons</taxon>
        <taxon>Gunneridae</taxon>
        <taxon>Pentapetalae</taxon>
        <taxon>rosids</taxon>
        <taxon>malvids</taxon>
        <taxon>Brassicales</taxon>
        <taxon>Brassicaceae</taxon>
        <taxon>Brassiceae</taxon>
        <taxon>Brassica</taxon>
    </lineage>
</organism>
<protein>
    <submittedName>
        <fullName evidence="1">Uncharacterized protein</fullName>
    </submittedName>
</protein>